<dbReference type="GO" id="GO:0051537">
    <property type="term" value="F:2 iron, 2 sulfur cluster binding"/>
    <property type="evidence" value="ECO:0007669"/>
    <property type="project" value="InterPro"/>
</dbReference>
<keyword evidence="1" id="KW-0732">Signal</keyword>
<evidence type="ECO:0008006" key="4">
    <source>
        <dbReference type="Google" id="ProtNLM"/>
    </source>
</evidence>
<dbReference type="InterPro" id="IPR006058">
    <property type="entry name" value="2Fe2S_fd_BS"/>
</dbReference>
<dbReference type="STRING" id="1688.BCUN_1540"/>
<dbReference type="EMBL" id="JGYV01000024">
    <property type="protein sequence ID" value="KFI59773.1"/>
    <property type="molecule type" value="Genomic_DNA"/>
</dbReference>
<gene>
    <name evidence="2" type="ORF">BCUN_1540</name>
</gene>
<name>A0A087ALX3_9BIFI</name>
<dbReference type="PROSITE" id="PS00197">
    <property type="entry name" value="2FE2S_FER_1"/>
    <property type="match status" value="1"/>
</dbReference>
<feature type="chain" id="PRO_5039121719" description="Lipoprotein" evidence="1">
    <location>
        <begin position="29"/>
        <end position="302"/>
    </location>
</feature>
<sequence>MQTLLPFPRVRRRLAAWAAILCAVALCAACTAPRVSGKAEAERDANACESAFADAGEHSEAVTDASLLLVERYQAARSAQHDWLDVAIQCSQRFSEGVLHSAQAQHYAATLASALGRDYQPLTVNRLDTVTALPIGNQALARLALAEDRAGFATQTLAGRYVAGMGSNRQTMALATDGTLLDMSDDHKETASRLMGLTDSAQEDLRQKVYRAATLIDDPDAAIDPTTGLRANTLAIVEMDCVREELQDVEQYGTLDHADDTKDAQRQLRASLLQLAMLIATHAYTAFGLGYPLTDEVLFGQQ</sequence>
<dbReference type="Proteomes" id="UP000029067">
    <property type="component" value="Unassembled WGS sequence"/>
</dbReference>
<dbReference type="AlphaFoldDB" id="A0A087ALX3"/>
<comment type="caution">
    <text evidence="2">The sequence shown here is derived from an EMBL/GenBank/DDBJ whole genome shotgun (WGS) entry which is preliminary data.</text>
</comment>
<dbReference type="eggNOG" id="ENOG5031XYD">
    <property type="taxonomic scope" value="Bacteria"/>
</dbReference>
<protein>
    <recommendedName>
        <fullName evidence="4">Lipoprotein</fullName>
    </recommendedName>
</protein>
<reference evidence="2 3" key="1">
    <citation type="submission" date="2014-03" db="EMBL/GenBank/DDBJ databases">
        <title>Genomics of Bifidobacteria.</title>
        <authorList>
            <person name="Ventura M."/>
            <person name="Milani C."/>
            <person name="Lugli G.A."/>
        </authorList>
    </citation>
    <scope>NUCLEOTIDE SEQUENCE [LARGE SCALE GENOMIC DNA]</scope>
    <source>
        <strain evidence="2 3">LMG 10738</strain>
    </source>
</reference>
<evidence type="ECO:0000313" key="3">
    <source>
        <dbReference type="Proteomes" id="UP000029067"/>
    </source>
</evidence>
<evidence type="ECO:0000256" key="1">
    <source>
        <dbReference type="SAM" id="SignalP"/>
    </source>
</evidence>
<accession>A0A087ALX3</accession>
<dbReference type="RefSeq" id="WP_051920998.1">
    <property type="nucleotide sequence ID" value="NZ_JGYV01000024.1"/>
</dbReference>
<keyword evidence="3" id="KW-1185">Reference proteome</keyword>
<dbReference type="OrthoDB" id="3239836at2"/>
<proteinExistence type="predicted"/>
<evidence type="ECO:0000313" key="2">
    <source>
        <dbReference type="EMBL" id="KFI59773.1"/>
    </source>
</evidence>
<organism evidence="2 3">
    <name type="scientific">Bifidobacterium cuniculi</name>
    <dbReference type="NCBI Taxonomy" id="1688"/>
    <lineage>
        <taxon>Bacteria</taxon>
        <taxon>Bacillati</taxon>
        <taxon>Actinomycetota</taxon>
        <taxon>Actinomycetes</taxon>
        <taxon>Bifidobacteriales</taxon>
        <taxon>Bifidobacteriaceae</taxon>
        <taxon>Bifidobacterium</taxon>
    </lineage>
</organism>
<feature type="signal peptide" evidence="1">
    <location>
        <begin position="1"/>
        <end position="28"/>
    </location>
</feature>